<evidence type="ECO:0000313" key="3">
    <source>
        <dbReference type="Proteomes" id="UP000675881"/>
    </source>
</evidence>
<dbReference type="EMBL" id="HG994586">
    <property type="protein sequence ID" value="CAF2997317.1"/>
    <property type="molecule type" value="Genomic_DNA"/>
</dbReference>
<name>A0A7R8D1W4_LEPSM</name>
<organism evidence="2 3">
    <name type="scientific">Lepeophtheirus salmonis</name>
    <name type="common">Salmon louse</name>
    <name type="synonym">Caligus salmonis</name>
    <dbReference type="NCBI Taxonomy" id="72036"/>
    <lineage>
        <taxon>Eukaryota</taxon>
        <taxon>Metazoa</taxon>
        <taxon>Ecdysozoa</taxon>
        <taxon>Arthropoda</taxon>
        <taxon>Crustacea</taxon>
        <taxon>Multicrustacea</taxon>
        <taxon>Hexanauplia</taxon>
        <taxon>Copepoda</taxon>
        <taxon>Siphonostomatoida</taxon>
        <taxon>Caligidae</taxon>
        <taxon>Lepeophtheirus</taxon>
    </lineage>
</organism>
<dbReference type="OrthoDB" id="6351878at2759"/>
<feature type="domain" description="PKD/REJ-like" evidence="1">
    <location>
        <begin position="50"/>
        <end position="185"/>
    </location>
</feature>
<sequence>MEFARFNNIIDVTLIRNTNDICLKWECEIEKDYAFIDLKAVSKHGELKCFQTMKSERMFNLVIRPNSLISGAEYKFRLIQKNQEYGTIASATIKLSTHEYTRIPIFKIYPSEGLAMTTKFSLEFVDLPTEIADNELKYTFRLFYGSDQNKRIYLNNGIFEEFELPASDEHLYVFLQMCDEFEVCQMIGSDNSVEIVLASEFGMERIKLLKEIAVEAENEGECLFSMSYLYRTIATLREEKPLYDAPYQEICTLLYAIFLDCSNTFSQEIKQNREYYSITIAMELFLASDCFSNKSDDTIMRDEKSDGNIGLNVEKRAIQSINKIRNIILDTTLEDISLTDENKSTKRQKRETKDPIISEKMPLLKLLSRSLTNEQMQVLIAWTTNSLKNSNDAKTEFGQFLDQIVLKYMKDSIKFEDAMITKLKEWKCSDIVTCSGLTIGAIKINSDMLVTDKTLKEAPKIISSVFGVHLLNPYTCETIAFENEDFFQMSVEVNEFSEVQKIKQERSFQMQCMVLIDGKWDMKSCETEGFSYKNQDSAVVYCKCSKSGYVAIGMVDSDNEVVVIQQSFAYHKDGTI</sequence>
<keyword evidence="3" id="KW-1185">Reference proteome</keyword>
<gene>
    <name evidence="2" type="ORF">LSAA_13254</name>
</gene>
<dbReference type="Pfam" id="PF02010">
    <property type="entry name" value="REJ"/>
    <property type="match status" value="1"/>
</dbReference>
<proteinExistence type="predicted"/>
<protein>
    <submittedName>
        <fullName evidence="2">(salmon louse) hypothetical protein</fullName>
    </submittedName>
</protein>
<reference evidence="2" key="1">
    <citation type="submission" date="2021-02" db="EMBL/GenBank/DDBJ databases">
        <authorList>
            <person name="Bekaert M."/>
        </authorList>
    </citation>
    <scope>NUCLEOTIDE SEQUENCE</scope>
    <source>
        <strain evidence="2">IoA-00</strain>
    </source>
</reference>
<evidence type="ECO:0000313" key="2">
    <source>
        <dbReference type="EMBL" id="CAF2997317.1"/>
    </source>
</evidence>
<evidence type="ECO:0000259" key="1">
    <source>
        <dbReference type="Pfam" id="PF02010"/>
    </source>
</evidence>
<accession>A0A7R8D1W4</accession>
<dbReference type="Proteomes" id="UP000675881">
    <property type="component" value="Chromosome 7"/>
</dbReference>
<dbReference type="AlphaFoldDB" id="A0A7R8D1W4"/>
<dbReference type="InterPro" id="IPR002859">
    <property type="entry name" value="PKD/REJ-like"/>
</dbReference>